<keyword evidence="2" id="KW-1185">Reference proteome</keyword>
<dbReference type="Proteomes" id="UP001153269">
    <property type="component" value="Unassembled WGS sequence"/>
</dbReference>
<dbReference type="EMBL" id="CADEAL010000402">
    <property type="protein sequence ID" value="CAB1419667.1"/>
    <property type="molecule type" value="Genomic_DNA"/>
</dbReference>
<evidence type="ECO:0000313" key="2">
    <source>
        <dbReference type="Proteomes" id="UP001153269"/>
    </source>
</evidence>
<dbReference type="AlphaFoldDB" id="A0A9N7TVV1"/>
<reference evidence="1" key="1">
    <citation type="submission" date="2020-03" db="EMBL/GenBank/DDBJ databases">
        <authorList>
            <person name="Weist P."/>
        </authorList>
    </citation>
    <scope>NUCLEOTIDE SEQUENCE</scope>
</reference>
<accession>A0A9N7TVV1</accession>
<proteinExistence type="predicted"/>
<gene>
    <name evidence="1" type="ORF">PLEPLA_LOCUS7518</name>
</gene>
<sequence length="219" mass="23484">MEVFAGNCCILYIRRLKELSRALILVAKSARGDGETALAPLLGFLIGFVIADLCREKAAGEKPGPRCRRYRAFNCDPPPRGGVFTAALSGEGDLPLDPSVLPPDTSPPPTDTTHLLPHCSFTPLPSGVILSHHRAVPPTPHPFFFSSAHPFAGWPSGESLILSALQISTLSSSVGCQRLFSASLSGHHHPPSPIGRLKVTYTCINKILHTFSTPNSLDF</sequence>
<comment type="caution">
    <text evidence="1">The sequence shown here is derived from an EMBL/GenBank/DDBJ whole genome shotgun (WGS) entry which is preliminary data.</text>
</comment>
<evidence type="ECO:0000313" key="1">
    <source>
        <dbReference type="EMBL" id="CAB1419667.1"/>
    </source>
</evidence>
<protein>
    <submittedName>
        <fullName evidence="1">Uncharacterized protein</fullName>
    </submittedName>
</protein>
<organism evidence="1 2">
    <name type="scientific">Pleuronectes platessa</name>
    <name type="common">European plaice</name>
    <dbReference type="NCBI Taxonomy" id="8262"/>
    <lineage>
        <taxon>Eukaryota</taxon>
        <taxon>Metazoa</taxon>
        <taxon>Chordata</taxon>
        <taxon>Craniata</taxon>
        <taxon>Vertebrata</taxon>
        <taxon>Euteleostomi</taxon>
        <taxon>Actinopterygii</taxon>
        <taxon>Neopterygii</taxon>
        <taxon>Teleostei</taxon>
        <taxon>Neoteleostei</taxon>
        <taxon>Acanthomorphata</taxon>
        <taxon>Carangaria</taxon>
        <taxon>Pleuronectiformes</taxon>
        <taxon>Pleuronectoidei</taxon>
        <taxon>Pleuronectidae</taxon>
        <taxon>Pleuronectes</taxon>
    </lineage>
</organism>
<name>A0A9N7TVV1_PLEPL</name>